<accession>A0A8X6S2V2</accession>
<reference evidence="2" key="1">
    <citation type="submission" date="2020-08" db="EMBL/GenBank/DDBJ databases">
        <title>Multicomponent nature underlies the extraordinary mechanical properties of spider dragline silk.</title>
        <authorList>
            <person name="Kono N."/>
            <person name="Nakamura H."/>
            <person name="Mori M."/>
            <person name="Yoshida Y."/>
            <person name="Ohtoshi R."/>
            <person name="Malay A.D."/>
            <person name="Moran D.A.P."/>
            <person name="Tomita M."/>
            <person name="Numata K."/>
            <person name="Arakawa K."/>
        </authorList>
    </citation>
    <scope>NUCLEOTIDE SEQUENCE</scope>
</reference>
<name>A0A8X6S2V2_TRICX</name>
<feature type="compositionally biased region" description="Basic and acidic residues" evidence="1">
    <location>
        <begin position="46"/>
        <end position="56"/>
    </location>
</feature>
<dbReference type="EMBL" id="BMAU01021238">
    <property type="protein sequence ID" value="GFY03475.1"/>
    <property type="molecule type" value="Genomic_DNA"/>
</dbReference>
<evidence type="ECO:0000313" key="3">
    <source>
        <dbReference type="Proteomes" id="UP000887159"/>
    </source>
</evidence>
<evidence type="ECO:0000313" key="2">
    <source>
        <dbReference type="EMBL" id="GFY03475.1"/>
    </source>
</evidence>
<evidence type="ECO:0000256" key="1">
    <source>
        <dbReference type="SAM" id="MobiDB-lite"/>
    </source>
</evidence>
<proteinExistence type="predicted"/>
<feature type="compositionally biased region" description="Basic residues" evidence="1">
    <location>
        <begin position="12"/>
        <end position="28"/>
    </location>
</feature>
<sequence length="102" mass="11234">MVYPPPNSRGPKTFRKCKTCGRKASRRPKPPEEPHAGNHGNLHTTDAPRGREEHPARGKSARSNPCPQKHLTVGAAPLHNFRPPTHSEACTEGDKTLKTDEI</sequence>
<protein>
    <submittedName>
        <fullName evidence="2">Uncharacterized protein</fullName>
    </submittedName>
</protein>
<feature type="region of interest" description="Disordered" evidence="1">
    <location>
        <begin position="1"/>
        <end position="102"/>
    </location>
</feature>
<gene>
    <name evidence="2" type="ORF">TNCV_3211131</name>
</gene>
<dbReference type="Proteomes" id="UP000887159">
    <property type="component" value="Unassembled WGS sequence"/>
</dbReference>
<keyword evidence="3" id="KW-1185">Reference proteome</keyword>
<feature type="compositionally biased region" description="Basic and acidic residues" evidence="1">
    <location>
        <begin position="92"/>
        <end position="102"/>
    </location>
</feature>
<dbReference type="AlphaFoldDB" id="A0A8X6S2V2"/>
<organism evidence="2 3">
    <name type="scientific">Trichonephila clavipes</name>
    <name type="common">Golden silk orbweaver</name>
    <name type="synonym">Nephila clavipes</name>
    <dbReference type="NCBI Taxonomy" id="2585209"/>
    <lineage>
        <taxon>Eukaryota</taxon>
        <taxon>Metazoa</taxon>
        <taxon>Ecdysozoa</taxon>
        <taxon>Arthropoda</taxon>
        <taxon>Chelicerata</taxon>
        <taxon>Arachnida</taxon>
        <taxon>Araneae</taxon>
        <taxon>Araneomorphae</taxon>
        <taxon>Entelegynae</taxon>
        <taxon>Araneoidea</taxon>
        <taxon>Nephilidae</taxon>
        <taxon>Trichonephila</taxon>
    </lineage>
</organism>
<comment type="caution">
    <text evidence="2">The sequence shown here is derived from an EMBL/GenBank/DDBJ whole genome shotgun (WGS) entry which is preliminary data.</text>
</comment>